<dbReference type="Proteomes" id="UP001341281">
    <property type="component" value="Chromosome 10"/>
</dbReference>
<reference evidence="1 2" key="1">
    <citation type="submission" date="2024-02" db="EMBL/GenBank/DDBJ databases">
        <title>High-quality chromosome-scale genome assembly of Pensacola bahiagrass (Paspalum notatum Flugge var. saurae).</title>
        <authorList>
            <person name="Vega J.M."/>
            <person name="Podio M."/>
            <person name="Orjuela J."/>
            <person name="Siena L.A."/>
            <person name="Pessino S.C."/>
            <person name="Combes M.C."/>
            <person name="Mariac C."/>
            <person name="Albertini E."/>
            <person name="Pupilli F."/>
            <person name="Ortiz J.P.A."/>
            <person name="Leblanc O."/>
        </authorList>
    </citation>
    <scope>NUCLEOTIDE SEQUENCE [LARGE SCALE GENOMIC DNA]</scope>
    <source>
        <strain evidence="1">R1</strain>
        <tissue evidence="1">Leaf</tissue>
    </source>
</reference>
<protein>
    <submittedName>
        <fullName evidence="1">Uncharacterized protein</fullName>
    </submittedName>
</protein>
<sequence>MGPRIIVLCLGPIINKLIMIYKTSSWCNLGVTQAKEIIQYKAQGQKTHNLVPWWRKRTVRMDSDDAEAEALCLQK</sequence>
<proteinExistence type="predicted"/>
<evidence type="ECO:0000313" key="2">
    <source>
        <dbReference type="Proteomes" id="UP001341281"/>
    </source>
</evidence>
<name>A0AAQ3XIP6_PASNO</name>
<evidence type="ECO:0000313" key="1">
    <source>
        <dbReference type="EMBL" id="WVZ98067.1"/>
    </source>
</evidence>
<dbReference type="EMBL" id="CP144754">
    <property type="protein sequence ID" value="WVZ98067.1"/>
    <property type="molecule type" value="Genomic_DNA"/>
</dbReference>
<accession>A0AAQ3XIP6</accession>
<gene>
    <name evidence="1" type="ORF">U9M48_043549</name>
</gene>
<keyword evidence="2" id="KW-1185">Reference proteome</keyword>
<dbReference type="AlphaFoldDB" id="A0AAQ3XIP6"/>
<organism evidence="1 2">
    <name type="scientific">Paspalum notatum var. saurae</name>
    <dbReference type="NCBI Taxonomy" id="547442"/>
    <lineage>
        <taxon>Eukaryota</taxon>
        <taxon>Viridiplantae</taxon>
        <taxon>Streptophyta</taxon>
        <taxon>Embryophyta</taxon>
        <taxon>Tracheophyta</taxon>
        <taxon>Spermatophyta</taxon>
        <taxon>Magnoliopsida</taxon>
        <taxon>Liliopsida</taxon>
        <taxon>Poales</taxon>
        <taxon>Poaceae</taxon>
        <taxon>PACMAD clade</taxon>
        <taxon>Panicoideae</taxon>
        <taxon>Andropogonodae</taxon>
        <taxon>Paspaleae</taxon>
        <taxon>Paspalinae</taxon>
        <taxon>Paspalum</taxon>
    </lineage>
</organism>